<dbReference type="OrthoDB" id="4301387at2"/>
<dbReference type="RefSeq" id="WP_086157381.1">
    <property type="nucleotide sequence ID" value="NZ_CP021121.1"/>
</dbReference>
<dbReference type="EMBL" id="CP021121">
    <property type="protein sequence ID" value="ARQ67857.1"/>
    <property type="molecule type" value="Genomic_DNA"/>
</dbReference>
<evidence type="ECO:0000313" key="1">
    <source>
        <dbReference type="EMBL" id="ARQ67857.1"/>
    </source>
</evidence>
<accession>A0A1W7CSY1</accession>
<keyword evidence="2" id="KW-1185">Reference proteome</keyword>
<protein>
    <submittedName>
        <fullName evidence="1">Uncharacterized protein</fullName>
    </submittedName>
</protein>
<organism evidence="1 2">
    <name type="scientific">Streptomyces marincola</name>
    <dbReference type="NCBI Taxonomy" id="2878388"/>
    <lineage>
        <taxon>Bacteria</taxon>
        <taxon>Bacillati</taxon>
        <taxon>Actinomycetota</taxon>
        <taxon>Actinomycetes</taxon>
        <taxon>Kitasatosporales</taxon>
        <taxon>Streptomycetaceae</taxon>
        <taxon>Streptomyces</taxon>
    </lineage>
</organism>
<sequence>MSPAQRGSHSAGTVETAVEITVSTVRINDRVMIGGMLYSVRDMRTLAGGRKQLLFHSGETFTMVRDTVMWAARRIDPRIRGPRVVRPARRAVP</sequence>
<gene>
    <name evidence="1" type="ORF">CAG99_02525</name>
</gene>
<evidence type="ECO:0000313" key="2">
    <source>
        <dbReference type="Proteomes" id="UP000194218"/>
    </source>
</evidence>
<name>A0A1W7CSY1_9ACTN</name>
<reference evidence="1 2" key="1">
    <citation type="submission" date="2017-05" db="EMBL/GenBank/DDBJ databases">
        <title>Complete genome sequence of Streptomyces sp. SCSIO 03032 revealed the diverse biosynthetic pathways for its bioactive secondary metabolites.</title>
        <authorList>
            <person name="Ma L."/>
            <person name="Zhu Y."/>
            <person name="Zhang W."/>
            <person name="Zhang G."/>
            <person name="Tian X."/>
            <person name="Zhang S."/>
            <person name="Zhang C."/>
        </authorList>
    </citation>
    <scope>NUCLEOTIDE SEQUENCE [LARGE SCALE GENOMIC DNA]</scope>
    <source>
        <strain evidence="1 2">SCSIO 03032</strain>
    </source>
</reference>
<dbReference type="KEGG" id="smao:CAG99_02525"/>
<dbReference type="Proteomes" id="UP000194218">
    <property type="component" value="Chromosome"/>
</dbReference>
<dbReference type="AlphaFoldDB" id="A0A1W7CSY1"/>
<proteinExistence type="predicted"/>